<dbReference type="Proteomes" id="UP000326939">
    <property type="component" value="Chromosome 16"/>
</dbReference>
<dbReference type="PANTHER" id="PTHR33737:SF2">
    <property type="entry name" value="OS12G0102700 PROTEIN"/>
    <property type="match status" value="1"/>
</dbReference>
<feature type="compositionally biased region" description="Polar residues" evidence="1">
    <location>
        <begin position="629"/>
        <end position="638"/>
    </location>
</feature>
<feature type="region of interest" description="Disordered" evidence="1">
    <location>
        <begin position="1391"/>
        <end position="1411"/>
    </location>
</feature>
<dbReference type="GO" id="GO:0008017">
    <property type="term" value="F:microtubule binding"/>
    <property type="evidence" value="ECO:0007669"/>
    <property type="project" value="InterPro"/>
</dbReference>
<reference evidence="3" key="1">
    <citation type="journal article" date="2019" name="Gigascience">
        <title>De novo genome assembly of the endangered Acer yangbiense, a plant species with extremely small populations endemic to Yunnan Province, China.</title>
        <authorList>
            <person name="Yang J."/>
            <person name="Wariss H.M."/>
            <person name="Tao L."/>
            <person name="Zhang R."/>
            <person name="Yun Q."/>
            <person name="Hollingsworth P."/>
            <person name="Dao Z."/>
            <person name="Luo G."/>
            <person name="Guo H."/>
            <person name="Ma Y."/>
            <person name="Sun W."/>
        </authorList>
    </citation>
    <scope>NUCLEOTIDE SEQUENCE [LARGE SCALE GENOMIC DNA]</scope>
    <source>
        <strain evidence="3">cv. br00</strain>
    </source>
</reference>
<feature type="compositionally biased region" description="Low complexity" evidence="1">
    <location>
        <begin position="691"/>
        <end position="710"/>
    </location>
</feature>
<comment type="caution">
    <text evidence="2">The sequence shown here is derived from an EMBL/GenBank/DDBJ whole genome shotgun (WGS) entry which is preliminary data.</text>
</comment>
<dbReference type="PANTHER" id="PTHR33737">
    <property type="entry name" value="OS05G0121800 PROTEIN"/>
    <property type="match status" value="1"/>
</dbReference>
<feature type="compositionally biased region" description="Polar residues" evidence="1">
    <location>
        <begin position="677"/>
        <end position="690"/>
    </location>
</feature>
<feature type="compositionally biased region" description="Low complexity" evidence="1">
    <location>
        <begin position="760"/>
        <end position="779"/>
    </location>
</feature>
<keyword evidence="3" id="KW-1185">Reference proteome</keyword>
<feature type="compositionally biased region" description="Polar residues" evidence="1">
    <location>
        <begin position="740"/>
        <end position="749"/>
    </location>
</feature>
<dbReference type="InterPro" id="IPR045882">
    <property type="entry name" value="GPT1/2"/>
</dbReference>
<evidence type="ECO:0000256" key="1">
    <source>
        <dbReference type="SAM" id="MobiDB-lite"/>
    </source>
</evidence>
<dbReference type="EMBL" id="VDCV01000016">
    <property type="protein sequence ID" value="KAB5519817.1"/>
    <property type="molecule type" value="Genomic_DNA"/>
</dbReference>
<organism evidence="2 3">
    <name type="scientific">Salix brachista</name>
    <dbReference type="NCBI Taxonomy" id="2182728"/>
    <lineage>
        <taxon>Eukaryota</taxon>
        <taxon>Viridiplantae</taxon>
        <taxon>Streptophyta</taxon>
        <taxon>Embryophyta</taxon>
        <taxon>Tracheophyta</taxon>
        <taxon>Spermatophyta</taxon>
        <taxon>Magnoliopsida</taxon>
        <taxon>eudicotyledons</taxon>
        <taxon>Gunneridae</taxon>
        <taxon>Pentapetalae</taxon>
        <taxon>rosids</taxon>
        <taxon>fabids</taxon>
        <taxon>Malpighiales</taxon>
        <taxon>Salicaceae</taxon>
        <taxon>Saliceae</taxon>
        <taxon>Salix</taxon>
    </lineage>
</organism>
<proteinExistence type="predicted"/>
<feature type="compositionally biased region" description="Low complexity" evidence="1">
    <location>
        <begin position="787"/>
        <end position="797"/>
    </location>
</feature>
<gene>
    <name evidence="2" type="ORF">DKX38_024136</name>
</gene>
<accession>A0A5N5JYA4</accession>
<sequence>MPANLDNIDLNSEVVSGAREDGVNGFSNVSKVKSKVGLSYDAETLMDSVTNRENVFESGVGDTSVLEAVEITETHSSKVVGEENGFCEIEGEVREERGCGVVSSSLVREDAVQVENVNVEVKVDIVNDLLPHKKPGNVSPKENENLEANDLNLLADLEPYMGADGNAKMASKEAELSVGDLVWGKLKKEEDTTTGSVEGRQEAVDGRKDPAIELSTCTYSSTRAEQILHGEGLDRGMCGEIGVSKIKPFQRKFSLLEKQSNLEDFHFVVHCALDEVSRGVEFGLACPCMPEYSKIKTQIIVNPGIQKESCRRDGGDSFSSVACIKPTKVIDYVKELSEISLESGAEFPLSPEVKHDSEKLKAKSQQKYASGKCKGYFRALKEIGTRVLKKIQRAKVVFSGSVYAETTFSSAAKLSIFGPSFVSYRRKRIALTNDAAKTGAKSNLGFTDANYTQFDGGEVGAEPVESMEAERMKKKKKYNLRKSIAWDSAFFTSAGVLEPDELSTMMGGGKHMLPGIDEDIHKSTDSISTLASDNLTLENLDTDLFGDIRASIQRSTKGSDVGNSTSEVDSFRCLSDLTNCRLSSVYLQLTEPFLSALEKADVSSQNKLKAKTAPNKPNAVMQGTEKIAKQSTPVNGESKSLCRPPKIASRAGRGAKVPALGGPRNVVPRPTLPVKSSLRSSSALKTQLKTSLGVGSSGSLSSDNSSKSSLNFMRRKDDSRTGNHSSSTSNVKTTLKLPSRNKNQSTSSHLPHLKSVNKRSSNISPASSISEWSSASLSPTSTLNKMSNSSRSSFDISSCKDASRDSDASQVMDSQHYFNDEHSVGHGTQVGSVGKCVNKATEGSSSVLHPDSVKPSGLRLPSPKIGFFDGVRSATRTPNRSKQSHEALPSGLPGSGAGSVSPSGGSNEAKLGKLQPARTAVRGTRIMDQVTASGMKSKSTLPLQESSIAALRVSSAVKNEKRDASISLKAQNRMSFHGERKSNLKDKKVGLEECNKSLNNSDGGYSERNGDACFLKGKKETESKGDAPEKDTKVTLCNGLPDITTDSSSIPKVENITSLEKLSGDVICSHNYIKDSLPFPYGTNEKEKAFIEDRVDGLTQKIGDVDFYIEMHKETVGDSLLLSKDDVSRADSGNLEESMKAMASTIVEAEAGIEKDFVEDQVNVLTKQVRAVDFHLDMNKEGGGDSLSLPQHDAIRVDSGILEQCKELSKPACSPVPDIASSMVETEKAEAGLYIASAEDQVDGFTKELGPYGIHIEMHKDMVGDSLSFSQDDVGRVHSHIGEQFKEVSNRTSSLYPAIASTMVEAEKAEAGIEKVSVEGLVDSLTKQIGALDIHVMHKEPVSDSLSHSQDDVNKVDFGIQEEYNELSNHSCSATPARASTMVEAQMAKAATSLYPTTTNGKPKDGETSQQ</sequence>
<evidence type="ECO:0000313" key="2">
    <source>
        <dbReference type="EMBL" id="KAB5519817.1"/>
    </source>
</evidence>
<feature type="compositionally biased region" description="Polar residues" evidence="1">
    <location>
        <begin position="722"/>
        <end position="733"/>
    </location>
</feature>
<feature type="region of interest" description="Disordered" evidence="1">
    <location>
        <begin position="604"/>
        <end position="811"/>
    </location>
</feature>
<feature type="compositionally biased region" description="Low complexity" evidence="1">
    <location>
        <begin position="887"/>
        <end position="906"/>
    </location>
</feature>
<feature type="compositionally biased region" description="Basic and acidic residues" evidence="1">
    <location>
        <begin position="1402"/>
        <end position="1411"/>
    </location>
</feature>
<name>A0A5N5JYA4_9ROSI</name>
<protein>
    <submittedName>
        <fullName evidence="2">Uncharacterized protein</fullName>
    </submittedName>
</protein>
<feature type="region of interest" description="Disordered" evidence="1">
    <location>
        <begin position="842"/>
        <end position="920"/>
    </location>
</feature>
<evidence type="ECO:0000313" key="3">
    <source>
        <dbReference type="Proteomes" id="UP000326939"/>
    </source>
</evidence>